<comment type="caution">
    <text evidence="1">The sequence shown here is derived from an EMBL/GenBank/DDBJ whole genome shotgun (WGS) entry which is preliminary data.</text>
</comment>
<evidence type="ECO:0000313" key="1">
    <source>
        <dbReference type="EMBL" id="TGO86976.1"/>
    </source>
</evidence>
<accession>A0A4Z1KNM3</accession>
<evidence type="ECO:0000313" key="2">
    <source>
        <dbReference type="Proteomes" id="UP000297280"/>
    </source>
</evidence>
<protein>
    <submittedName>
        <fullName evidence="1">Uncharacterized protein</fullName>
    </submittedName>
</protein>
<organism evidence="1 2">
    <name type="scientific">Botrytis porri</name>
    <dbReference type="NCBI Taxonomy" id="87229"/>
    <lineage>
        <taxon>Eukaryota</taxon>
        <taxon>Fungi</taxon>
        <taxon>Dikarya</taxon>
        <taxon>Ascomycota</taxon>
        <taxon>Pezizomycotina</taxon>
        <taxon>Leotiomycetes</taxon>
        <taxon>Helotiales</taxon>
        <taxon>Sclerotiniaceae</taxon>
        <taxon>Botrytis</taxon>
    </lineage>
</organism>
<sequence>MGKGLGRKDIPYKYFAQSVPSVCANWCAANFASPGSCTSQAAHGTGPCYTCGPLAASPAQALCSGTCVDTSTSSANCGSYGNSCLKCKSAECVNDICAPACPSGKILCNDVCVDTQNDKNNCGICGFVCPHPCPSGTTPLIFCQQGTCGYGPVQQSRLVTKKD</sequence>
<proteinExistence type="predicted"/>
<keyword evidence="2" id="KW-1185">Reference proteome</keyword>
<gene>
    <name evidence="1" type="ORF">BPOR_0262g00070</name>
</gene>
<dbReference type="EMBL" id="PQXO01000261">
    <property type="protein sequence ID" value="TGO86976.1"/>
    <property type="molecule type" value="Genomic_DNA"/>
</dbReference>
<dbReference type="Proteomes" id="UP000297280">
    <property type="component" value="Unassembled WGS sequence"/>
</dbReference>
<reference evidence="1 2" key="1">
    <citation type="submission" date="2017-12" db="EMBL/GenBank/DDBJ databases">
        <title>Comparative genomics of Botrytis spp.</title>
        <authorList>
            <person name="Valero-Jimenez C.A."/>
            <person name="Tapia P."/>
            <person name="Veloso J."/>
            <person name="Silva-Moreno E."/>
            <person name="Staats M."/>
            <person name="Valdes J.H."/>
            <person name="Van Kan J.A.L."/>
        </authorList>
    </citation>
    <scope>NUCLEOTIDE SEQUENCE [LARGE SCALE GENOMIC DNA]</scope>
    <source>
        <strain evidence="1 2">MUCL3349</strain>
    </source>
</reference>
<name>A0A4Z1KNM3_9HELO</name>
<dbReference type="AlphaFoldDB" id="A0A4Z1KNM3"/>